<protein>
    <submittedName>
        <fullName evidence="1">Uncharacterized protein</fullName>
    </submittedName>
</protein>
<comment type="caution">
    <text evidence="1">The sequence shown here is derived from an EMBL/GenBank/DDBJ whole genome shotgun (WGS) entry which is preliminary data.</text>
</comment>
<gene>
    <name evidence="1" type="ORF">AN484_26725</name>
</gene>
<evidence type="ECO:0000313" key="1">
    <source>
        <dbReference type="EMBL" id="OBQ34339.1"/>
    </source>
</evidence>
<reference evidence="1 2" key="1">
    <citation type="submission" date="2015-09" db="EMBL/GenBank/DDBJ databases">
        <title>Aphanizomenon flos-aquae WA102.</title>
        <authorList>
            <person name="Driscoll C."/>
        </authorList>
    </citation>
    <scope>NUCLEOTIDE SEQUENCE [LARGE SCALE GENOMIC DNA]</scope>
    <source>
        <strain evidence="1">WA102</strain>
    </source>
</reference>
<sequence length="71" mass="8093">MWPGPRLRRIPDVDVNEEKGRVFPASEGLKGLKKPEGKRSHQCCFIQVIQVSRMVHKAYICITLSQLESVT</sequence>
<organism evidence="1 2">
    <name type="scientific">Aphanizomenon flos-aquae WA102</name>
    <dbReference type="NCBI Taxonomy" id="1710896"/>
    <lineage>
        <taxon>Bacteria</taxon>
        <taxon>Bacillati</taxon>
        <taxon>Cyanobacteriota</taxon>
        <taxon>Cyanophyceae</taxon>
        <taxon>Nostocales</taxon>
        <taxon>Aphanizomenonaceae</taxon>
        <taxon>Aphanizomenon</taxon>
    </lineage>
</organism>
<dbReference type="AlphaFoldDB" id="A0A1B7WB61"/>
<accession>A0A1B7WB61</accession>
<evidence type="ECO:0000313" key="2">
    <source>
        <dbReference type="Proteomes" id="UP000092093"/>
    </source>
</evidence>
<proteinExistence type="predicted"/>
<dbReference type="EMBL" id="LJOW01000476">
    <property type="protein sequence ID" value="OBQ34339.1"/>
    <property type="molecule type" value="Genomic_DNA"/>
</dbReference>
<dbReference type="Proteomes" id="UP000092093">
    <property type="component" value="Unassembled WGS sequence"/>
</dbReference>
<name>A0A1B7WB61_APHFL</name>